<feature type="compositionally biased region" description="Basic residues" evidence="9">
    <location>
        <begin position="163"/>
        <end position="172"/>
    </location>
</feature>
<feature type="compositionally biased region" description="Polar residues" evidence="9">
    <location>
        <begin position="294"/>
        <end position="306"/>
    </location>
</feature>
<evidence type="ECO:0000256" key="5">
    <source>
        <dbReference type="ARBA" id="ARBA00022777"/>
    </source>
</evidence>
<comment type="catalytic activity">
    <reaction evidence="8">
        <text>L-seryl-[protein] + ATP = O-phospho-L-seryl-[protein] + ADP + H(+)</text>
        <dbReference type="Rhea" id="RHEA:17989"/>
        <dbReference type="Rhea" id="RHEA-COMP:9863"/>
        <dbReference type="Rhea" id="RHEA-COMP:11604"/>
        <dbReference type="ChEBI" id="CHEBI:15378"/>
        <dbReference type="ChEBI" id="CHEBI:29999"/>
        <dbReference type="ChEBI" id="CHEBI:30616"/>
        <dbReference type="ChEBI" id="CHEBI:83421"/>
        <dbReference type="ChEBI" id="CHEBI:456216"/>
        <dbReference type="EC" id="2.7.11.1"/>
    </reaction>
</comment>
<feature type="compositionally biased region" description="Polar residues" evidence="9">
    <location>
        <begin position="355"/>
        <end position="366"/>
    </location>
</feature>
<dbReference type="GO" id="GO:0005524">
    <property type="term" value="F:ATP binding"/>
    <property type="evidence" value="ECO:0007669"/>
    <property type="project" value="UniProtKB-KW"/>
</dbReference>
<feature type="region of interest" description="Disordered" evidence="9">
    <location>
        <begin position="1156"/>
        <end position="1178"/>
    </location>
</feature>
<dbReference type="GO" id="GO:0005737">
    <property type="term" value="C:cytoplasm"/>
    <property type="evidence" value="ECO:0007669"/>
    <property type="project" value="TreeGrafter"/>
</dbReference>
<feature type="compositionally biased region" description="Low complexity" evidence="9">
    <location>
        <begin position="321"/>
        <end position="333"/>
    </location>
</feature>
<keyword evidence="12" id="KW-1185">Reference proteome</keyword>
<sequence length="1358" mass="138012">MLRECTNRGVPAVVKTFQRKQKQPAKDDPAKAAGVERDLLACTDNIANTSTADHVVASRSKRPSAICRPNANGLATNAPKDARGPSWLRKGLNQKRCSVFIQSAPMPFAAKLDATLTRGRRETAKQRAERLRIVEIMMARAAEVDAFDLVVESPGASPDPPKRTSKQHHHHHRIGILPGLEGARNLAQLGINRRGLGAVGNAGCIEVPKLAVHERIDEEESDSGGAVAGGGAPSVRGVQRTESGLGDTGPSGSQGDNGAGPSLEALLHHVSELRVSAACSSAWSQPQPHLRPQPSRQAPKQQQRQGSDAEVGLDPHRHRASQPASSPSASMQSCQEPRHQQQQRTGHAASEVASPHQSPSVLQWQHPQEEEQGSEEAAGTPPAQGDDVRMALRSPLAPSPMQQTPLATPLPASQRFAALREDDMDVAATPVSLAARTGLLAATPVSLAARTELGTAATPAAATAPPAADPVSDQEASPSSAALAVSFGGACSMLSPAVMHDHRASDADAEEEGMLDAVVEEEEEEVDEGRGQGQEAAGNAHANRAEVQEEPQRQRGKQPQAREAVAQEGQLGSSRRVRKAVVATPGSLPRARTRARTRAAAAPAVGGAASAGTAGGAAAAAEAAPVEPAPMPPAPQVTMDKAAAGVAPHLAAASAAAAAATAPDAGDLPAKVVTEGPGAGCKRASRKARTNTAAAEAAAAVAGAAVPATAVAAAAAVPAVPDQAAASEMIAVETSAGAALDAAEAPAAASAAMEGVDECAVQQGAATLSVEVSEVEKEKAEASGPGPAAAAAAAGGADWASLEGLTDLQRLLVLCGQQPHTSPAQLPSMDLLLARLGAQLAAEGGEAAGGGLAANFSLGLDTAAMGSSTSASGAAAAATAAPQQAAGRSSRGKQHCAGASVPPGPPIRVVKVGEGSYGEAFRLELEDAVGGGGKGGGAGAAAAAGGGGRGAKGGRGGAKGGGRGAAGRAAASGAAGECGAHASCSSSSRGGVVLKVVPIEGDMHFNGGPQRTAADMLSETLMCRELSNLGELRRPGSCSGGGEAEAVHWTPGFVRTWAMAVCRGPYSKQLVQAWKSWDATHGSENDCVSRLPPQQLYWVIAMEDSGTDLEEYPLTSWEQLRSVMLQVGLALAVAEAALAFEHRDLHWGNVLVRPTGHQPATHAARGSNGGEDSSTSSDWVEAGRLGGCSLRVRHCGVAATIIDFTQSRLTTPPACGVGPQGGSGGGGGGVTAYCDMERDPEVFQGKKGHVQFDTYRCMRALVGSDWSVSCPATNCLWMSYLAEVLAQRGGGGGSAVGAAEAAAAVAAGGVRLGVAQRRQLREFRTRAVQYSDCGELIRDPLFQDLLLLEEGQPQGADE</sequence>
<dbReference type="EMBL" id="BMAR01000011">
    <property type="protein sequence ID" value="GFR46069.1"/>
    <property type="molecule type" value="Genomic_DNA"/>
</dbReference>
<keyword evidence="4" id="KW-0547">Nucleotide-binding</keyword>
<feature type="compositionally biased region" description="Gly residues" evidence="9">
    <location>
        <begin position="934"/>
        <end position="965"/>
    </location>
</feature>
<dbReference type="GO" id="GO:0035556">
    <property type="term" value="P:intracellular signal transduction"/>
    <property type="evidence" value="ECO:0007669"/>
    <property type="project" value="TreeGrafter"/>
</dbReference>
<evidence type="ECO:0000256" key="6">
    <source>
        <dbReference type="ARBA" id="ARBA00022840"/>
    </source>
</evidence>
<evidence type="ECO:0000256" key="8">
    <source>
        <dbReference type="ARBA" id="ARBA00048679"/>
    </source>
</evidence>
<evidence type="ECO:0000313" key="11">
    <source>
        <dbReference type="EMBL" id="GFR46069.1"/>
    </source>
</evidence>
<comment type="caution">
    <text evidence="11">The sequence shown here is derived from an EMBL/GenBank/DDBJ whole genome shotgun (WGS) entry which is preliminary data.</text>
</comment>
<dbReference type="PANTHER" id="PTHR24419:SF18">
    <property type="entry name" value="SERINE_THREONINE-PROTEIN KINASE HASPIN"/>
    <property type="match status" value="1"/>
</dbReference>
<dbReference type="Gene3D" id="1.10.510.10">
    <property type="entry name" value="Transferase(Phosphotransferase) domain 1"/>
    <property type="match status" value="1"/>
</dbReference>
<dbReference type="InterPro" id="IPR011009">
    <property type="entry name" value="Kinase-like_dom_sf"/>
</dbReference>
<evidence type="ECO:0000256" key="2">
    <source>
        <dbReference type="ARBA" id="ARBA00022527"/>
    </source>
</evidence>
<protein>
    <recommendedName>
        <fullName evidence="1">non-specific serine/threonine protein kinase</fullName>
        <ecNumber evidence="1">2.7.11.1</ecNumber>
    </recommendedName>
</protein>
<feature type="region of interest" description="Disordered" evidence="9">
    <location>
        <begin position="520"/>
        <end position="611"/>
    </location>
</feature>
<proteinExistence type="predicted"/>
<dbReference type="Proteomes" id="UP001054857">
    <property type="component" value="Unassembled WGS sequence"/>
</dbReference>
<reference evidence="11 12" key="1">
    <citation type="journal article" date="2021" name="Sci. Rep.">
        <title>Genome sequencing of the multicellular alga Astrephomene provides insights into convergent evolution of germ-soma differentiation.</title>
        <authorList>
            <person name="Yamashita S."/>
            <person name="Yamamoto K."/>
            <person name="Matsuzaki R."/>
            <person name="Suzuki S."/>
            <person name="Yamaguchi H."/>
            <person name="Hirooka S."/>
            <person name="Minakuchi Y."/>
            <person name="Miyagishima S."/>
            <person name="Kawachi M."/>
            <person name="Toyoda A."/>
            <person name="Nozaki H."/>
        </authorList>
    </citation>
    <scope>NUCLEOTIDE SEQUENCE [LARGE SCALE GENOMIC DNA]</scope>
    <source>
        <strain evidence="11 12">NIES-4017</strain>
    </source>
</reference>
<name>A0AAD3HLT0_9CHLO</name>
<keyword evidence="2" id="KW-0723">Serine/threonine-protein kinase</keyword>
<dbReference type="EC" id="2.7.11.1" evidence="1"/>
<dbReference type="Gene3D" id="3.30.200.20">
    <property type="entry name" value="Phosphorylase Kinase, domain 1"/>
    <property type="match status" value="1"/>
</dbReference>
<evidence type="ECO:0000256" key="1">
    <source>
        <dbReference type="ARBA" id="ARBA00012513"/>
    </source>
</evidence>
<keyword evidence="5" id="KW-0418">Kinase</keyword>
<feature type="domain" description="Serine/threonine-protein kinase haspin C-terminal" evidence="10">
    <location>
        <begin position="1240"/>
        <end position="1338"/>
    </location>
</feature>
<evidence type="ECO:0000259" key="10">
    <source>
        <dbReference type="SMART" id="SM01331"/>
    </source>
</evidence>
<evidence type="ECO:0000256" key="4">
    <source>
        <dbReference type="ARBA" id="ARBA00022741"/>
    </source>
</evidence>
<dbReference type="InterPro" id="IPR024604">
    <property type="entry name" value="GSG2_C"/>
</dbReference>
<dbReference type="SUPFAM" id="SSF56112">
    <property type="entry name" value="Protein kinase-like (PK-like)"/>
    <property type="match status" value="1"/>
</dbReference>
<dbReference type="GO" id="GO:0000278">
    <property type="term" value="P:mitotic cell cycle"/>
    <property type="evidence" value="ECO:0007669"/>
    <property type="project" value="TreeGrafter"/>
</dbReference>
<dbReference type="GO" id="GO:0072354">
    <property type="term" value="F:histone H3T3 kinase activity"/>
    <property type="evidence" value="ECO:0007669"/>
    <property type="project" value="TreeGrafter"/>
</dbReference>
<feature type="region of interest" description="Disordered" evidence="9">
    <location>
        <begin position="153"/>
        <end position="172"/>
    </location>
</feature>
<keyword evidence="6" id="KW-0067">ATP-binding</keyword>
<evidence type="ECO:0000256" key="9">
    <source>
        <dbReference type="SAM" id="MobiDB-lite"/>
    </source>
</evidence>
<accession>A0AAD3HLT0</accession>
<feature type="compositionally biased region" description="Basic and acidic residues" evidence="9">
    <location>
        <begin position="543"/>
        <end position="553"/>
    </location>
</feature>
<feature type="compositionally biased region" description="Low complexity" evidence="9">
    <location>
        <begin position="598"/>
        <end position="611"/>
    </location>
</feature>
<feature type="region of interest" description="Disordered" evidence="9">
    <location>
        <begin position="216"/>
        <end position="262"/>
    </location>
</feature>
<evidence type="ECO:0000313" key="12">
    <source>
        <dbReference type="Proteomes" id="UP001054857"/>
    </source>
</evidence>
<dbReference type="Pfam" id="PF12330">
    <property type="entry name" value="Haspin_kinase"/>
    <property type="match status" value="1"/>
</dbReference>
<feature type="region of interest" description="Disordered" evidence="9">
    <location>
        <begin position="934"/>
        <end position="969"/>
    </location>
</feature>
<feature type="region of interest" description="Disordered" evidence="9">
    <location>
        <begin position="882"/>
        <end position="908"/>
    </location>
</feature>
<dbReference type="PANTHER" id="PTHR24419">
    <property type="entry name" value="INTERLEUKIN-1 RECEPTOR-ASSOCIATED KINASE"/>
    <property type="match status" value="1"/>
</dbReference>
<evidence type="ECO:0000256" key="3">
    <source>
        <dbReference type="ARBA" id="ARBA00022679"/>
    </source>
</evidence>
<evidence type="ECO:0000256" key="7">
    <source>
        <dbReference type="ARBA" id="ARBA00047899"/>
    </source>
</evidence>
<dbReference type="SMART" id="SM01331">
    <property type="entry name" value="DUF3635"/>
    <property type="match status" value="1"/>
</dbReference>
<organism evidence="11 12">
    <name type="scientific">Astrephomene gubernaculifera</name>
    <dbReference type="NCBI Taxonomy" id="47775"/>
    <lineage>
        <taxon>Eukaryota</taxon>
        <taxon>Viridiplantae</taxon>
        <taxon>Chlorophyta</taxon>
        <taxon>core chlorophytes</taxon>
        <taxon>Chlorophyceae</taxon>
        <taxon>CS clade</taxon>
        <taxon>Chlamydomonadales</taxon>
        <taxon>Astrephomenaceae</taxon>
        <taxon>Astrephomene</taxon>
    </lineage>
</organism>
<feature type="region of interest" description="Disordered" evidence="9">
    <location>
        <begin position="280"/>
        <end position="387"/>
    </location>
</feature>
<keyword evidence="3" id="KW-0808">Transferase</keyword>
<comment type="catalytic activity">
    <reaction evidence="7">
        <text>L-threonyl-[protein] + ATP = O-phospho-L-threonyl-[protein] + ADP + H(+)</text>
        <dbReference type="Rhea" id="RHEA:46608"/>
        <dbReference type="Rhea" id="RHEA-COMP:11060"/>
        <dbReference type="Rhea" id="RHEA-COMP:11605"/>
        <dbReference type="ChEBI" id="CHEBI:15378"/>
        <dbReference type="ChEBI" id="CHEBI:30013"/>
        <dbReference type="ChEBI" id="CHEBI:30616"/>
        <dbReference type="ChEBI" id="CHEBI:61977"/>
        <dbReference type="ChEBI" id="CHEBI:456216"/>
        <dbReference type="EC" id="2.7.11.1"/>
    </reaction>
</comment>
<dbReference type="GO" id="GO:0005634">
    <property type="term" value="C:nucleus"/>
    <property type="evidence" value="ECO:0007669"/>
    <property type="project" value="TreeGrafter"/>
</dbReference>
<gene>
    <name evidence="11" type="ORF">Agub_g7498</name>
</gene>